<comment type="subcellular location">
    <subcellularLocation>
        <location evidence="1">Mitochondrion inner membrane</location>
        <topology evidence="1">Single-pass membrane protein</topology>
    </subcellularLocation>
</comment>
<dbReference type="PANTHER" id="PTHR12210">
    <property type="entry name" value="DULLARD PROTEIN PHOSPHATASE"/>
    <property type="match status" value="1"/>
</dbReference>
<dbReference type="KEGG" id="smo:SELMODRAFT_427569"/>
<comment type="function">
    <text evidence="1">Essential component of the TIM23 complex, a complex that mediates the translocation of transit peptide-containing proteins across the mitochondrial inner membrane.</text>
</comment>
<dbReference type="GO" id="GO:0004721">
    <property type="term" value="F:phosphoprotein phosphatase activity"/>
    <property type="evidence" value="ECO:0000318"/>
    <property type="project" value="GO_Central"/>
</dbReference>
<dbReference type="InParanoid" id="D8T009"/>
<dbReference type="HOGENOM" id="CLU_1181897_0_0_1"/>
<dbReference type="Gene3D" id="3.40.50.1000">
    <property type="entry name" value="HAD superfamily/HAD-like"/>
    <property type="match status" value="1"/>
</dbReference>
<dbReference type="SMART" id="SM00577">
    <property type="entry name" value="CPDc"/>
    <property type="match status" value="1"/>
</dbReference>
<dbReference type="InterPro" id="IPR050365">
    <property type="entry name" value="TIM50"/>
</dbReference>
<dbReference type="Gramene" id="EFJ09999">
    <property type="protein sequence ID" value="EFJ09999"/>
    <property type="gene ID" value="SELMODRAFT_427569"/>
</dbReference>
<evidence type="ECO:0000313" key="3">
    <source>
        <dbReference type="EMBL" id="EFJ09999.1"/>
    </source>
</evidence>
<dbReference type="InterPro" id="IPR036412">
    <property type="entry name" value="HAD-like_sf"/>
</dbReference>
<dbReference type="AlphaFoldDB" id="D8T009"/>
<dbReference type="GO" id="GO:0005744">
    <property type="term" value="C:TIM23 mitochondrial import inner membrane translocase complex"/>
    <property type="evidence" value="ECO:0007669"/>
    <property type="project" value="UniProtKB-UniRule"/>
</dbReference>
<dbReference type="PROSITE" id="PS50969">
    <property type="entry name" value="FCP1"/>
    <property type="match status" value="1"/>
</dbReference>
<dbReference type="CDD" id="cd07521">
    <property type="entry name" value="HAD_FCP1-like"/>
    <property type="match status" value="1"/>
</dbReference>
<dbReference type="Pfam" id="PF03031">
    <property type="entry name" value="NIF"/>
    <property type="match status" value="1"/>
</dbReference>
<dbReference type="GO" id="GO:0015031">
    <property type="term" value="P:protein transport"/>
    <property type="evidence" value="ECO:0007669"/>
    <property type="project" value="UniProtKB-KW"/>
</dbReference>
<organism evidence="4">
    <name type="scientific">Selaginella moellendorffii</name>
    <name type="common">Spikemoss</name>
    <dbReference type="NCBI Taxonomy" id="88036"/>
    <lineage>
        <taxon>Eukaryota</taxon>
        <taxon>Viridiplantae</taxon>
        <taxon>Streptophyta</taxon>
        <taxon>Embryophyta</taxon>
        <taxon>Tracheophyta</taxon>
        <taxon>Lycopodiopsida</taxon>
        <taxon>Selaginellales</taxon>
        <taxon>Selaginellaceae</taxon>
        <taxon>Selaginella</taxon>
    </lineage>
</organism>
<keyword evidence="1" id="KW-0496">Mitochondrion</keyword>
<comment type="similarity">
    <text evidence="1">Belongs to the TIM50 family.</text>
</comment>
<keyword evidence="4" id="KW-1185">Reference proteome</keyword>
<feature type="domain" description="FCP1 homology" evidence="2">
    <location>
        <begin position="1"/>
        <end position="136"/>
    </location>
</feature>
<comment type="subunit">
    <text evidence="1">Component of the TIM23 complex.</text>
</comment>
<accession>D8T009</accession>
<dbReference type="InterPro" id="IPR004274">
    <property type="entry name" value="FCP1_dom"/>
</dbReference>
<protein>
    <recommendedName>
        <fullName evidence="1">Mitochondrial import inner membrane translocase subunit TIM50</fullName>
    </recommendedName>
</protein>
<reference evidence="3 4" key="1">
    <citation type="journal article" date="2011" name="Science">
        <title>The Selaginella genome identifies genetic changes associated with the evolution of vascular plants.</title>
        <authorList>
            <person name="Banks J.A."/>
            <person name="Nishiyama T."/>
            <person name="Hasebe M."/>
            <person name="Bowman J.L."/>
            <person name="Gribskov M."/>
            <person name="dePamphilis C."/>
            <person name="Albert V.A."/>
            <person name="Aono N."/>
            <person name="Aoyama T."/>
            <person name="Ambrose B.A."/>
            <person name="Ashton N.W."/>
            <person name="Axtell M.J."/>
            <person name="Barker E."/>
            <person name="Barker M.S."/>
            <person name="Bennetzen J.L."/>
            <person name="Bonawitz N.D."/>
            <person name="Chapple C."/>
            <person name="Cheng C."/>
            <person name="Correa L.G."/>
            <person name="Dacre M."/>
            <person name="DeBarry J."/>
            <person name="Dreyer I."/>
            <person name="Elias M."/>
            <person name="Engstrom E.M."/>
            <person name="Estelle M."/>
            <person name="Feng L."/>
            <person name="Finet C."/>
            <person name="Floyd S.K."/>
            <person name="Frommer W.B."/>
            <person name="Fujita T."/>
            <person name="Gramzow L."/>
            <person name="Gutensohn M."/>
            <person name="Harholt J."/>
            <person name="Hattori M."/>
            <person name="Heyl A."/>
            <person name="Hirai T."/>
            <person name="Hiwatashi Y."/>
            <person name="Ishikawa M."/>
            <person name="Iwata M."/>
            <person name="Karol K.G."/>
            <person name="Koehler B."/>
            <person name="Kolukisaoglu U."/>
            <person name="Kubo M."/>
            <person name="Kurata T."/>
            <person name="Lalonde S."/>
            <person name="Li K."/>
            <person name="Li Y."/>
            <person name="Litt A."/>
            <person name="Lyons E."/>
            <person name="Manning G."/>
            <person name="Maruyama T."/>
            <person name="Michael T.P."/>
            <person name="Mikami K."/>
            <person name="Miyazaki S."/>
            <person name="Morinaga S."/>
            <person name="Murata T."/>
            <person name="Mueller-Roeber B."/>
            <person name="Nelson D.R."/>
            <person name="Obara M."/>
            <person name="Oguri Y."/>
            <person name="Olmstead R.G."/>
            <person name="Onodera N."/>
            <person name="Petersen B.L."/>
            <person name="Pils B."/>
            <person name="Prigge M."/>
            <person name="Rensing S.A."/>
            <person name="Riano-Pachon D.M."/>
            <person name="Roberts A.W."/>
            <person name="Sato Y."/>
            <person name="Scheller H.V."/>
            <person name="Schulz B."/>
            <person name="Schulz C."/>
            <person name="Shakirov E.V."/>
            <person name="Shibagaki N."/>
            <person name="Shinohara N."/>
            <person name="Shippen D.E."/>
            <person name="Soerensen I."/>
            <person name="Sotooka R."/>
            <person name="Sugimoto N."/>
            <person name="Sugita M."/>
            <person name="Sumikawa N."/>
            <person name="Tanurdzic M."/>
            <person name="Theissen G."/>
            <person name="Ulvskov P."/>
            <person name="Wakazuki S."/>
            <person name="Weng J.K."/>
            <person name="Willats W.W."/>
            <person name="Wipf D."/>
            <person name="Wolf P.G."/>
            <person name="Yang L."/>
            <person name="Zimmer A.D."/>
            <person name="Zhu Q."/>
            <person name="Mitros T."/>
            <person name="Hellsten U."/>
            <person name="Loque D."/>
            <person name="Otillar R."/>
            <person name="Salamov A."/>
            <person name="Schmutz J."/>
            <person name="Shapiro H."/>
            <person name="Lindquist E."/>
            <person name="Lucas S."/>
            <person name="Rokhsar D."/>
            <person name="Grigoriev I.V."/>
        </authorList>
    </citation>
    <scope>NUCLEOTIDE SEQUENCE [LARGE SCALE GENOMIC DNA]</scope>
</reference>
<proteinExistence type="inferred from homology"/>
<gene>
    <name evidence="3" type="ORF">SELMODRAFT_427569</name>
</gene>
<dbReference type="eggNOG" id="KOG1605">
    <property type="taxonomic scope" value="Eukaryota"/>
</dbReference>
<evidence type="ECO:0000259" key="2">
    <source>
        <dbReference type="PROSITE" id="PS50969"/>
    </source>
</evidence>
<sequence>MACTKPTLVLDIDNTLVYGRATKRPGLDEFLARVSKLYEIVIFTSSNQERADRIIDHILKVSIARRFYCNSCVRGTKPLVILGQDLTRVVAIDDNPLTFASNEENGLAIVPFSEWSMEEEERERHLIKLLPLLEGIAGLEDLRPSLKQWKEGKFQGDIIPLLDGNNHDVNKDYINRSLQIGHDVLSVMYFFHPERKNKQGLCEWNLPSSFKVSDYNLKEHRLSFEASAIAQTQTV</sequence>
<keyword evidence="1" id="KW-0811">Translocation</keyword>
<dbReference type="STRING" id="88036.D8T009"/>
<keyword evidence="1" id="KW-0809">Transit peptide</keyword>
<evidence type="ECO:0000256" key="1">
    <source>
        <dbReference type="RuleBase" id="RU365079"/>
    </source>
</evidence>
<dbReference type="SUPFAM" id="SSF56784">
    <property type="entry name" value="HAD-like"/>
    <property type="match status" value="1"/>
</dbReference>
<dbReference type="InterPro" id="IPR023214">
    <property type="entry name" value="HAD_sf"/>
</dbReference>
<name>D8T009_SELML</name>
<dbReference type="EMBL" id="GL377657">
    <property type="protein sequence ID" value="EFJ09999.1"/>
    <property type="molecule type" value="Genomic_DNA"/>
</dbReference>
<keyword evidence="1" id="KW-0653">Protein transport</keyword>
<evidence type="ECO:0000313" key="4">
    <source>
        <dbReference type="Proteomes" id="UP000001514"/>
    </source>
</evidence>
<dbReference type="Proteomes" id="UP000001514">
    <property type="component" value="Unassembled WGS sequence"/>
</dbReference>
<keyword evidence="1" id="KW-0813">Transport</keyword>